<gene>
    <name evidence="1" type="ORF">GCM10011309_26840</name>
</gene>
<evidence type="ECO:0008006" key="3">
    <source>
        <dbReference type="Google" id="ProtNLM"/>
    </source>
</evidence>
<dbReference type="EMBL" id="BMYV01000003">
    <property type="protein sequence ID" value="GGX75255.1"/>
    <property type="molecule type" value="Genomic_DNA"/>
</dbReference>
<dbReference type="Proteomes" id="UP000600865">
    <property type="component" value="Unassembled WGS sequence"/>
</dbReference>
<name>A0A918KVL7_9PROT</name>
<organism evidence="1 2">
    <name type="scientific">Litorimonas cladophorae</name>
    <dbReference type="NCBI Taxonomy" id="1220491"/>
    <lineage>
        <taxon>Bacteria</taxon>
        <taxon>Pseudomonadati</taxon>
        <taxon>Pseudomonadota</taxon>
        <taxon>Alphaproteobacteria</taxon>
        <taxon>Maricaulales</taxon>
        <taxon>Robiginitomaculaceae</taxon>
    </lineage>
</organism>
<accession>A0A918KVL7</accession>
<dbReference type="SUPFAM" id="SSF81901">
    <property type="entry name" value="HCP-like"/>
    <property type="match status" value="1"/>
</dbReference>
<proteinExistence type="predicted"/>
<dbReference type="SMART" id="SM00671">
    <property type="entry name" value="SEL1"/>
    <property type="match status" value="2"/>
</dbReference>
<evidence type="ECO:0000313" key="1">
    <source>
        <dbReference type="EMBL" id="GGX75255.1"/>
    </source>
</evidence>
<keyword evidence="2" id="KW-1185">Reference proteome</keyword>
<comment type="caution">
    <text evidence="1">The sequence shown here is derived from an EMBL/GenBank/DDBJ whole genome shotgun (WGS) entry which is preliminary data.</text>
</comment>
<sequence>MDSDEIKSNVKFVECLIDALGYCDAETYDLIFEITDKKLASLLKSNPQKFAYLEAYLSRPGMPDEKMEAWYNDKMRQSSEAGVAEAQYQHACRLWERGDHEAAVNLYKASADQGFPKSQYCYGLGLRDGVGVPQDKAKGLFYIELAAGRLYEYALEYLIGLYRDDLSNEGRQKFTLYSEMLRWSESET</sequence>
<reference evidence="1 2" key="1">
    <citation type="journal article" date="2014" name="Int. J. Syst. Evol. Microbiol.">
        <title>Complete genome sequence of Corynebacterium casei LMG S-19264T (=DSM 44701T), isolated from a smear-ripened cheese.</title>
        <authorList>
            <consortium name="US DOE Joint Genome Institute (JGI-PGF)"/>
            <person name="Walter F."/>
            <person name="Albersmeier A."/>
            <person name="Kalinowski J."/>
            <person name="Ruckert C."/>
        </authorList>
    </citation>
    <scope>NUCLEOTIDE SEQUENCE [LARGE SCALE GENOMIC DNA]</scope>
    <source>
        <strain evidence="1 2">KCTC 23968</strain>
    </source>
</reference>
<dbReference type="AlphaFoldDB" id="A0A918KVL7"/>
<dbReference type="InterPro" id="IPR006597">
    <property type="entry name" value="Sel1-like"/>
</dbReference>
<protein>
    <recommendedName>
        <fullName evidence="3">Sel1 repeat family protein</fullName>
    </recommendedName>
</protein>
<dbReference type="RefSeq" id="WP_189587058.1">
    <property type="nucleotide sequence ID" value="NZ_BMYV01000003.1"/>
</dbReference>
<evidence type="ECO:0000313" key="2">
    <source>
        <dbReference type="Proteomes" id="UP000600865"/>
    </source>
</evidence>
<dbReference type="InterPro" id="IPR011990">
    <property type="entry name" value="TPR-like_helical_dom_sf"/>
</dbReference>
<dbReference type="Gene3D" id="1.25.40.10">
    <property type="entry name" value="Tetratricopeptide repeat domain"/>
    <property type="match status" value="1"/>
</dbReference>